<evidence type="ECO:0000313" key="2">
    <source>
        <dbReference type="Proteomes" id="UP000249890"/>
    </source>
</evidence>
<sequence>MEFYIATKKHGFLKVDGEGFQYNGIECFTHQNEDGTFNTSLVKTGLAFIHNSVDKHSAIKNTEILIDKNIDMIKQHIEYSLLNGCLTPNEATKTETEQKQKYFHVDVTNSGTAKRHGIWAGDIEEARDKAYFKWAMADERNVIEA</sequence>
<keyword evidence="2" id="KW-1185">Reference proteome</keyword>
<dbReference type="EMBL" id="CP021780">
    <property type="protein sequence ID" value="ASA22729.1"/>
    <property type="molecule type" value="Genomic_DNA"/>
</dbReference>
<dbReference type="KEGG" id="pdh:B9T62_19170"/>
<organism evidence="1 2">
    <name type="scientific">Paenibacillus donghaensis</name>
    <dbReference type="NCBI Taxonomy" id="414771"/>
    <lineage>
        <taxon>Bacteria</taxon>
        <taxon>Bacillati</taxon>
        <taxon>Bacillota</taxon>
        <taxon>Bacilli</taxon>
        <taxon>Bacillales</taxon>
        <taxon>Paenibacillaceae</taxon>
        <taxon>Paenibacillus</taxon>
    </lineage>
</organism>
<evidence type="ECO:0000313" key="1">
    <source>
        <dbReference type="EMBL" id="ASA22729.1"/>
    </source>
</evidence>
<gene>
    <name evidence="1" type="ORF">B9T62_19170</name>
</gene>
<protein>
    <submittedName>
        <fullName evidence="1">Uncharacterized protein</fullName>
    </submittedName>
</protein>
<dbReference type="RefSeq" id="WP_087916727.1">
    <property type="nucleotide sequence ID" value="NZ_CP021780.1"/>
</dbReference>
<reference evidence="1 2" key="1">
    <citation type="submission" date="2017-06" db="EMBL/GenBank/DDBJ databases">
        <title>Complete genome sequence of Paenibacillus donghaensis KCTC 13049T isolated from East Sea sediment, South Korea.</title>
        <authorList>
            <person name="Jung B.K."/>
            <person name="Hong S.-J."/>
            <person name="Shin J.-H."/>
        </authorList>
    </citation>
    <scope>NUCLEOTIDE SEQUENCE [LARGE SCALE GENOMIC DNA]</scope>
    <source>
        <strain evidence="1 2">KCTC 13049</strain>
    </source>
</reference>
<proteinExistence type="predicted"/>
<accession>A0A2Z2KK55</accession>
<dbReference type="AlphaFoldDB" id="A0A2Z2KK55"/>
<name>A0A2Z2KK55_9BACL</name>
<dbReference type="Proteomes" id="UP000249890">
    <property type="component" value="Chromosome"/>
</dbReference>
<dbReference type="OrthoDB" id="9795302at2"/>